<dbReference type="Pfam" id="PF04397">
    <property type="entry name" value="LytTR"/>
    <property type="match status" value="1"/>
</dbReference>
<dbReference type="AlphaFoldDB" id="A0A6N9Z5Q1"/>
<dbReference type="SUPFAM" id="SSF52172">
    <property type="entry name" value="CheY-like"/>
    <property type="match status" value="1"/>
</dbReference>
<dbReference type="PANTHER" id="PTHR37299">
    <property type="entry name" value="TRANSCRIPTIONAL REGULATOR-RELATED"/>
    <property type="match status" value="1"/>
</dbReference>
<evidence type="ECO:0000256" key="1">
    <source>
        <dbReference type="PROSITE-ProRule" id="PRU00169"/>
    </source>
</evidence>
<keyword evidence="5" id="KW-1185">Reference proteome</keyword>
<organism evidence="4 5">
    <name type="scientific">Bifidobacterium aerophilum</name>
    <dbReference type="NCBI Taxonomy" id="1798155"/>
    <lineage>
        <taxon>Bacteria</taxon>
        <taxon>Bacillati</taxon>
        <taxon>Actinomycetota</taxon>
        <taxon>Actinomycetes</taxon>
        <taxon>Bifidobacteriales</taxon>
        <taxon>Bifidobacteriaceae</taxon>
        <taxon>Bifidobacterium</taxon>
    </lineage>
</organism>
<evidence type="ECO:0000259" key="3">
    <source>
        <dbReference type="PROSITE" id="PS50930"/>
    </source>
</evidence>
<gene>
    <name evidence="4" type="ORF">GFD25_08640</name>
</gene>
<dbReference type="SMART" id="SM00448">
    <property type="entry name" value="REC"/>
    <property type="match status" value="1"/>
</dbReference>
<protein>
    <submittedName>
        <fullName evidence="4">Response regulator</fullName>
    </submittedName>
</protein>
<sequence length="238" mass="26846">MFTVAVVEDDENAAARLRACLKQYENDHTGVRFDVTEFREPTSFLEPYSANWDIVFMDIEMPNMDGLEAAHRLRELDSKTILMFVTNMAQFAAKGYEVDALDYIIKPFAYPDFERKLARALRLAQADGESLLVSQRGSSRRIALRDISYIEIRAHNLEYHTDSGTISAYGSLQDIEDRLSGSGFMRCGKPYLVSSRHVAQVAGDTVTLTDGTQLPIGRAYRKSFMLALAENLGNDRVR</sequence>
<dbReference type="Gene3D" id="3.40.50.2300">
    <property type="match status" value="1"/>
</dbReference>
<dbReference type="InterPro" id="IPR011006">
    <property type="entry name" value="CheY-like_superfamily"/>
</dbReference>
<reference evidence="4 5" key="1">
    <citation type="submission" date="2019-10" db="EMBL/GenBank/DDBJ databases">
        <title>Bifidobacterium from non-human primates.</title>
        <authorList>
            <person name="Modesto M."/>
        </authorList>
    </citation>
    <scope>NUCLEOTIDE SEQUENCE [LARGE SCALE GENOMIC DNA]</scope>
    <source>
        <strain evidence="4 5">TRE17</strain>
    </source>
</reference>
<comment type="caution">
    <text evidence="4">The sequence shown here is derived from an EMBL/GenBank/DDBJ whole genome shotgun (WGS) entry which is preliminary data.</text>
</comment>
<dbReference type="InterPro" id="IPR007492">
    <property type="entry name" value="LytTR_DNA-bd_dom"/>
</dbReference>
<dbReference type="PROSITE" id="PS50930">
    <property type="entry name" value="HTH_LYTTR"/>
    <property type="match status" value="1"/>
</dbReference>
<dbReference type="GO" id="GO:0003677">
    <property type="term" value="F:DNA binding"/>
    <property type="evidence" value="ECO:0007669"/>
    <property type="project" value="InterPro"/>
</dbReference>
<evidence type="ECO:0000313" key="5">
    <source>
        <dbReference type="Proteomes" id="UP000469194"/>
    </source>
</evidence>
<dbReference type="RefSeq" id="WP_163231914.1">
    <property type="nucleotide sequence ID" value="NZ_WHZW01000017.1"/>
</dbReference>
<feature type="domain" description="HTH LytTR-type" evidence="3">
    <location>
        <begin position="132"/>
        <end position="230"/>
    </location>
</feature>
<proteinExistence type="predicted"/>
<dbReference type="Pfam" id="PF00072">
    <property type="entry name" value="Response_reg"/>
    <property type="match status" value="1"/>
</dbReference>
<evidence type="ECO:0000313" key="4">
    <source>
        <dbReference type="EMBL" id="NEG90047.1"/>
    </source>
</evidence>
<dbReference type="InterPro" id="IPR046947">
    <property type="entry name" value="LytR-like"/>
</dbReference>
<dbReference type="PROSITE" id="PS50110">
    <property type="entry name" value="RESPONSE_REGULATORY"/>
    <property type="match status" value="1"/>
</dbReference>
<dbReference type="Proteomes" id="UP000469194">
    <property type="component" value="Unassembled WGS sequence"/>
</dbReference>
<dbReference type="GO" id="GO:0000156">
    <property type="term" value="F:phosphorelay response regulator activity"/>
    <property type="evidence" value="ECO:0007669"/>
    <property type="project" value="InterPro"/>
</dbReference>
<dbReference type="Gene3D" id="2.40.50.1020">
    <property type="entry name" value="LytTr DNA-binding domain"/>
    <property type="match status" value="1"/>
</dbReference>
<dbReference type="InterPro" id="IPR001789">
    <property type="entry name" value="Sig_transdc_resp-reg_receiver"/>
</dbReference>
<dbReference type="SMART" id="SM00850">
    <property type="entry name" value="LytTR"/>
    <property type="match status" value="1"/>
</dbReference>
<evidence type="ECO:0000259" key="2">
    <source>
        <dbReference type="PROSITE" id="PS50110"/>
    </source>
</evidence>
<dbReference type="EMBL" id="WHZW01000017">
    <property type="protein sequence ID" value="NEG90047.1"/>
    <property type="molecule type" value="Genomic_DNA"/>
</dbReference>
<accession>A0A6N9Z5Q1</accession>
<keyword evidence="1" id="KW-0597">Phosphoprotein</keyword>
<feature type="domain" description="Response regulatory" evidence="2">
    <location>
        <begin position="3"/>
        <end position="121"/>
    </location>
</feature>
<name>A0A6N9Z5Q1_9BIFI</name>
<feature type="modified residue" description="4-aspartylphosphate" evidence="1">
    <location>
        <position position="58"/>
    </location>
</feature>
<dbReference type="PANTHER" id="PTHR37299:SF1">
    <property type="entry name" value="STAGE 0 SPORULATION PROTEIN A HOMOLOG"/>
    <property type="match status" value="1"/>
</dbReference>